<name>A0ACC6J0B5_9FLAO</name>
<dbReference type="EMBL" id="JAVDRG010000009">
    <property type="protein sequence ID" value="MDR6443486.1"/>
    <property type="molecule type" value="Genomic_DNA"/>
</dbReference>
<gene>
    <name evidence="1" type="ORF">J2795_004236</name>
</gene>
<dbReference type="Proteomes" id="UP001184376">
    <property type="component" value="Unassembled WGS sequence"/>
</dbReference>
<comment type="caution">
    <text evidence="1">The sequence shown here is derived from an EMBL/GenBank/DDBJ whole genome shotgun (WGS) entry which is preliminary data.</text>
</comment>
<keyword evidence="2" id="KW-1185">Reference proteome</keyword>
<reference evidence="1" key="1">
    <citation type="submission" date="2023-07" db="EMBL/GenBank/DDBJ databases">
        <title>Sorghum-associated microbial communities from plants grown in Nebraska, USA.</title>
        <authorList>
            <person name="Schachtman D."/>
        </authorList>
    </citation>
    <scope>NUCLEOTIDE SEQUENCE</scope>
    <source>
        <strain evidence="1">DS1280</strain>
    </source>
</reference>
<accession>A0ACC6J0B5</accession>
<organism evidence="1 2">
    <name type="scientific">Chryseobacterium bernardetii</name>
    <dbReference type="NCBI Taxonomy" id="1241978"/>
    <lineage>
        <taxon>Bacteria</taxon>
        <taxon>Pseudomonadati</taxon>
        <taxon>Bacteroidota</taxon>
        <taxon>Flavobacteriia</taxon>
        <taxon>Flavobacteriales</taxon>
        <taxon>Weeksellaceae</taxon>
        <taxon>Chryseobacterium group</taxon>
        <taxon>Chryseobacterium</taxon>
    </lineage>
</organism>
<proteinExistence type="predicted"/>
<evidence type="ECO:0000313" key="2">
    <source>
        <dbReference type="Proteomes" id="UP001184376"/>
    </source>
</evidence>
<evidence type="ECO:0000313" key="1">
    <source>
        <dbReference type="EMBL" id="MDR6443486.1"/>
    </source>
</evidence>
<protein>
    <submittedName>
        <fullName evidence="1">Uncharacterized protein</fullName>
    </submittedName>
</protein>
<sequence>MRKMYLVPMFFLGSLFYGQVYTDTSEGIIIPRLAGNILKTAEANGIYSNAKNAILVYVTAPPDPDKRTGQVEGIDDKGFYYFDAASNRWIKIISTDNTITVLSQLLCSSSSNVGLLETARPASGVSVILPYSGGNGGAYSALSIPSTGVTNLTANLSPGNLSIGGGFLIFNIKGTPPTTGTATFNINLAGKTCSFSLPVQPRTRFDDIVNVSINGQIRQMMSRNLGANPILDPDLPTQAIMGG</sequence>